<keyword evidence="4" id="KW-0560">Oxidoreductase</keyword>
<proteinExistence type="inferred from homology"/>
<dbReference type="GO" id="GO:0004499">
    <property type="term" value="F:N,N-dimethylaniline monooxygenase activity"/>
    <property type="evidence" value="ECO:0007669"/>
    <property type="project" value="InterPro"/>
</dbReference>
<keyword evidence="3" id="KW-0274">FAD</keyword>
<dbReference type="InterPro" id="IPR050346">
    <property type="entry name" value="FMO-like"/>
</dbReference>
<comment type="similarity">
    <text evidence="1">Belongs to the FMO family.</text>
</comment>
<dbReference type="Gene3D" id="3.50.50.60">
    <property type="entry name" value="FAD/NAD(P)-binding domain"/>
    <property type="match status" value="2"/>
</dbReference>
<evidence type="ECO:0000256" key="4">
    <source>
        <dbReference type="ARBA" id="ARBA00023002"/>
    </source>
</evidence>
<comment type="caution">
    <text evidence="5">The sequence shown here is derived from an EMBL/GenBank/DDBJ whole genome shotgun (WGS) entry which is preliminary data.</text>
</comment>
<dbReference type="SUPFAM" id="SSF51905">
    <property type="entry name" value="FAD/NAD(P)-binding domain"/>
    <property type="match status" value="2"/>
</dbReference>
<evidence type="ECO:0000256" key="1">
    <source>
        <dbReference type="ARBA" id="ARBA00009183"/>
    </source>
</evidence>
<dbReference type="InterPro" id="IPR020946">
    <property type="entry name" value="Flavin_mOase-like"/>
</dbReference>
<reference evidence="5 6" key="1">
    <citation type="journal article" date="2019" name="Front. Genet.">
        <title>Whole-Genome Sequencing of the Opportunistic Yeast Pathogen Candida inconspicua Uncovers Its Hybrid Origin.</title>
        <authorList>
            <person name="Mixao V."/>
            <person name="Hansen A.P."/>
            <person name="Saus E."/>
            <person name="Boekhout T."/>
            <person name="Lass-Florl C."/>
            <person name="Gabaldon T."/>
        </authorList>
    </citation>
    <scope>NUCLEOTIDE SEQUENCE [LARGE SCALE GENOMIC DNA]</scope>
    <source>
        <strain evidence="5 6">CBS 180</strain>
    </source>
</reference>
<accession>A0A4T0X109</accession>
<sequence>MYSFDKPMTIHEAPQFNIKSIAIIGAGPSGIASLYDLSRSKKDGTSLFGVTDISKNEEAGEMAFDEIVAFERNATVGGVWSKSAFGKNNKDPDLPLEVSNHNDDKQDQLVDTIRPDVIYKKFEIDQKLEDKLNSSSLEKPVSIPFDDKLKTYFQHQWRSSAAYEGLFTNVTNRYMRFSFHEKTDELKEVNTKYKYLPNLQFASDVGEYLEDAVKTNNLSKYIRFNTNVERVRKLDGKWEVVVSFVSEVDGVNYLNWYKQYFDAVIVGNGKTLPVVPYIKGLKEYSSNHKVKLAKSIQDPRFIKESNKILFIGASVSSIDLIQYCFPRDIDNPSVFISRRTPKAHLDWLTTAGYSKGIINKPTITKFENDEVHFADGTVEKGFDTVIIACGYHMYYPFLETQNHQWFEYTFSTDDPSLALVGNTYAGFFFNRVESQAAALSSVWSNNSKLPSKAEQLAIIENKPPLFTGNIKQYFIDPLMKYALKGRPHPFAVNPDKSDHVFHMVEGSLTIQGLFYKIRNGEVDPFNIT</sequence>
<evidence type="ECO:0000256" key="3">
    <source>
        <dbReference type="ARBA" id="ARBA00022827"/>
    </source>
</evidence>
<dbReference type="InterPro" id="IPR036188">
    <property type="entry name" value="FAD/NAD-bd_sf"/>
</dbReference>
<dbReference type="GO" id="GO:0050661">
    <property type="term" value="F:NADP binding"/>
    <property type="evidence" value="ECO:0007669"/>
    <property type="project" value="InterPro"/>
</dbReference>
<name>A0A4T0X109_9ASCO</name>
<evidence type="ECO:0008006" key="7">
    <source>
        <dbReference type="Google" id="ProtNLM"/>
    </source>
</evidence>
<evidence type="ECO:0000256" key="2">
    <source>
        <dbReference type="ARBA" id="ARBA00022630"/>
    </source>
</evidence>
<organism evidence="5 6">
    <name type="scientific">Pichia inconspicua</name>
    <dbReference type="NCBI Taxonomy" id="52247"/>
    <lineage>
        <taxon>Eukaryota</taxon>
        <taxon>Fungi</taxon>
        <taxon>Dikarya</taxon>
        <taxon>Ascomycota</taxon>
        <taxon>Saccharomycotina</taxon>
        <taxon>Pichiomycetes</taxon>
        <taxon>Pichiales</taxon>
        <taxon>Pichiaceae</taxon>
        <taxon>Pichia</taxon>
    </lineage>
</organism>
<evidence type="ECO:0000313" key="5">
    <source>
        <dbReference type="EMBL" id="TID28149.1"/>
    </source>
</evidence>
<dbReference type="AlphaFoldDB" id="A0A4T0X109"/>
<keyword evidence="6" id="KW-1185">Reference proteome</keyword>
<dbReference type="STRING" id="52247.A0A4T0X109"/>
<dbReference type="OrthoDB" id="66881at2759"/>
<protein>
    <recommendedName>
        <fullName evidence="7">FAD/NAD(P)-binding domain-containing protein</fullName>
    </recommendedName>
</protein>
<dbReference type="EMBL" id="SELW01000416">
    <property type="protein sequence ID" value="TID28149.1"/>
    <property type="molecule type" value="Genomic_DNA"/>
</dbReference>
<evidence type="ECO:0000313" key="6">
    <source>
        <dbReference type="Proteomes" id="UP000307173"/>
    </source>
</evidence>
<keyword evidence="2" id="KW-0285">Flavoprotein</keyword>
<gene>
    <name evidence="5" type="ORF">CANINC_002686</name>
</gene>
<dbReference type="Pfam" id="PF00743">
    <property type="entry name" value="FMO-like"/>
    <property type="match status" value="2"/>
</dbReference>
<dbReference type="Proteomes" id="UP000307173">
    <property type="component" value="Unassembled WGS sequence"/>
</dbReference>
<dbReference type="PANTHER" id="PTHR23023">
    <property type="entry name" value="DIMETHYLANILINE MONOOXYGENASE"/>
    <property type="match status" value="1"/>
</dbReference>
<dbReference type="GO" id="GO:0050660">
    <property type="term" value="F:flavin adenine dinucleotide binding"/>
    <property type="evidence" value="ECO:0007669"/>
    <property type="project" value="InterPro"/>
</dbReference>